<keyword evidence="2" id="KW-1185">Reference proteome</keyword>
<dbReference type="Proteomes" id="UP000322840">
    <property type="component" value="Segment"/>
</dbReference>
<gene>
    <name evidence="1" type="ORF">CPT_Saba_023</name>
</gene>
<dbReference type="EMBL" id="MN062188">
    <property type="protein sequence ID" value="QEG09396.1"/>
    <property type="molecule type" value="Genomic_DNA"/>
</dbReference>
<accession>A0A5B9N9V6</accession>
<name>A0A5B9N9V6_9CAUD</name>
<evidence type="ECO:0000313" key="2">
    <source>
        <dbReference type="Proteomes" id="UP000322840"/>
    </source>
</evidence>
<protein>
    <submittedName>
        <fullName evidence="1">Uncharacterized protein</fullName>
    </submittedName>
</protein>
<proteinExistence type="predicted"/>
<reference evidence="2" key="1">
    <citation type="submission" date="2019-06" db="EMBL/GenBank/DDBJ databases">
        <title>The Complete Genome of Proteus mirabilis Siphophage Saba.</title>
        <authorList>
            <person name="Nyugen J."/>
            <person name="Harb L."/>
            <person name="Moreland R."/>
            <person name="Liu M."/>
            <person name="Ramsey J."/>
        </authorList>
    </citation>
    <scope>NUCLEOTIDE SEQUENCE [LARGE SCALE GENOMIC DNA]</scope>
</reference>
<organism evidence="1 2">
    <name type="scientific">Proteus phage Saba</name>
    <dbReference type="NCBI Taxonomy" id="2596672"/>
    <lineage>
        <taxon>Viruses</taxon>
        <taxon>Duplodnaviria</taxon>
        <taxon>Heunggongvirae</taxon>
        <taxon>Uroviricota</taxon>
        <taxon>Caudoviricetes</taxon>
        <taxon>Casjensviridae</taxon>
        <taxon>Cenphatecvirus</taxon>
        <taxon>Cenphatecvirus saba</taxon>
    </lineage>
</organism>
<evidence type="ECO:0000313" key="1">
    <source>
        <dbReference type="EMBL" id="QEG09396.1"/>
    </source>
</evidence>
<sequence>MEPLNNRLNAIIENLRETDPEAARALEKGLALTGTIEALEADYSEKVEQAFLAAIRLIMVSCHRKNVIVTPEDIDKSEAFSIDRVAGSGDSVRYTIK</sequence>